<protein>
    <recommendedName>
        <fullName evidence="3">Carbohydrate binding protein</fullName>
    </recommendedName>
</protein>
<dbReference type="EMBL" id="BOOG01000014">
    <property type="protein sequence ID" value="GIH69433.1"/>
    <property type="molecule type" value="Genomic_DNA"/>
</dbReference>
<evidence type="ECO:0000313" key="2">
    <source>
        <dbReference type="Proteomes" id="UP000610966"/>
    </source>
</evidence>
<evidence type="ECO:0000313" key="1">
    <source>
        <dbReference type="EMBL" id="GIH69433.1"/>
    </source>
</evidence>
<name>A0A8J3RBE4_9ACTN</name>
<dbReference type="SUPFAM" id="SSF49785">
    <property type="entry name" value="Galactose-binding domain-like"/>
    <property type="match status" value="1"/>
</dbReference>
<keyword evidence="2" id="KW-1185">Reference proteome</keyword>
<evidence type="ECO:0008006" key="3">
    <source>
        <dbReference type="Google" id="ProtNLM"/>
    </source>
</evidence>
<dbReference type="AlphaFoldDB" id="A0A8J3RBE4"/>
<proteinExistence type="predicted"/>
<dbReference type="Gene3D" id="2.60.120.260">
    <property type="entry name" value="Galactose-binding domain-like"/>
    <property type="match status" value="2"/>
</dbReference>
<sequence>MPNLLTPNQSSLDVDASGWTTGSGTFSRDATGSRSAPASLKIVSTVVGNTWCNLASIVTIPAGDVGKTYTLEAWAWTSLSGITGKVGVDWLGSGGATISTVAHAGQALTASTWTRVTMTATVPAGTVSARVFLPWAVSTATGQTFWFDDMWFGTVDVTGALAAMLPALTKHMPGNRLSANASDLETSIEDWVAASGTLSRSTTRAHSGSASLQLVSTAAGDVWAWHSWMYAVTPGETYTISAWVYTTLTGRTARLGVNWYGSSEDPPLETVNWVSGPVALTQNAWTFAAATVTVPAGMAWAEPVPCAASASAAGQTFWIDDMYFGVASASGPMAAALSPLSASDTGTLRTSGDLAAALGPLAADLAAETGTTGDLAALLPALTGDLDGETAASGTADAVLPRLAALLDAEAITAGDLTAVLPALTGDLAAVAALTGDLDATLPPLGADLDGAAFWPAPVSGDLTAALPALTGDVQGQAATAAALTATLATLTAALAGEQVASGIVTPDLPALGADLQGDVITSGHATATAPALTADLAAAAAVSADLDAALAALAAALDGEAATTGTLAASAPALTADLAAQAATAAALAASAPALTAHLTSSILIVRGIRADVHGPAILARPIAGPAVAPPVTVTGPDTSRTVEGVAT</sequence>
<comment type="caution">
    <text evidence="1">The sequence shown here is derived from an EMBL/GenBank/DDBJ whole genome shotgun (WGS) entry which is preliminary data.</text>
</comment>
<gene>
    <name evidence="1" type="ORF">Mth01_16860</name>
</gene>
<accession>A0A8J3RBE4</accession>
<dbReference type="Proteomes" id="UP000610966">
    <property type="component" value="Unassembled WGS sequence"/>
</dbReference>
<dbReference type="RefSeq" id="WP_204013972.1">
    <property type="nucleotide sequence ID" value="NZ_BOOG01000014.1"/>
</dbReference>
<reference evidence="1" key="1">
    <citation type="submission" date="2021-01" db="EMBL/GenBank/DDBJ databases">
        <title>Whole genome shotgun sequence of Sphaerimonospora thailandensis NBRC 107569.</title>
        <authorList>
            <person name="Komaki H."/>
            <person name="Tamura T."/>
        </authorList>
    </citation>
    <scope>NUCLEOTIDE SEQUENCE</scope>
    <source>
        <strain evidence="1">NBRC 107569</strain>
    </source>
</reference>
<dbReference type="InterPro" id="IPR008979">
    <property type="entry name" value="Galactose-bd-like_sf"/>
</dbReference>
<organism evidence="1 2">
    <name type="scientific">Sphaerimonospora thailandensis</name>
    <dbReference type="NCBI Taxonomy" id="795644"/>
    <lineage>
        <taxon>Bacteria</taxon>
        <taxon>Bacillati</taxon>
        <taxon>Actinomycetota</taxon>
        <taxon>Actinomycetes</taxon>
        <taxon>Streptosporangiales</taxon>
        <taxon>Streptosporangiaceae</taxon>
        <taxon>Sphaerimonospora</taxon>
    </lineage>
</organism>